<dbReference type="EMBL" id="JBHSSW010000066">
    <property type="protein sequence ID" value="MFC6199912.1"/>
    <property type="molecule type" value="Genomic_DNA"/>
</dbReference>
<dbReference type="InterPro" id="IPR044074">
    <property type="entry name" value="PurU_ACT"/>
</dbReference>
<reference evidence="6" key="1">
    <citation type="journal article" date="2019" name="Int. J. Syst. Evol. Microbiol.">
        <title>The Global Catalogue of Microorganisms (GCM) 10K type strain sequencing project: providing services to taxonomists for standard genome sequencing and annotation.</title>
        <authorList>
            <consortium name="The Broad Institute Genomics Platform"/>
            <consortium name="The Broad Institute Genome Sequencing Center for Infectious Disease"/>
            <person name="Wu L."/>
            <person name="Ma J."/>
        </authorList>
    </citation>
    <scope>NUCLEOTIDE SEQUENCE [LARGE SCALE GENOMIC DNA]</scope>
    <source>
        <strain evidence="6">CGMCC-1.15741</strain>
    </source>
</reference>
<dbReference type="CDD" id="cd08648">
    <property type="entry name" value="FMT_core_Formyl-FH4-Hydrolase_C"/>
    <property type="match status" value="1"/>
</dbReference>
<evidence type="ECO:0000313" key="5">
    <source>
        <dbReference type="EMBL" id="MFC6199912.1"/>
    </source>
</evidence>
<feature type="domain" description="Formyl transferase N-terminal" evidence="4">
    <location>
        <begin position="89"/>
        <end position="265"/>
    </location>
</feature>
<keyword evidence="1 3" id="KW-0554">One-carbon metabolism</keyword>
<dbReference type="InterPro" id="IPR036477">
    <property type="entry name" value="Formyl_transf_N_sf"/>
</dbReference>
<keyword evidence="6" id="KW-1185">Reference proteome</keyword>
<comment type="catalytic activity">
    <reaction evidence="3">
        <text>(6R)-10-formyltetrahydrofolate + H2O = (6S)-5,6,7,8-tetrahydrofolate + formate + H(+)</text>
        <dbReference type="Rhea" id="RHEA:19833"/>
        <dbReference type="ChEBI" id="CHEBI:15377"/>
        <dbReference type="ChEBI" id="CHEBI:15378"/>
        <dbReference type="ChEBI" id="CHEBI:15740"/>
        <dbReference type="ChEBI" id="CHEBI:57453"/>
        <dbReference type="ChEBI" id="CHEBI:195366"/>
        <dbReference type="EC" id="3.5.1.10"/>
    </reaction>
</comment>
<protein>
    <recommendedName>
        <fullName evidence="3">Formyltetrahydrofolate deformylase</fullName>
        <ecNumber evidence="3">3.5.1.10</ecNumber>
    </recommendedName>
    <alternativeName>
        <fullName evidence="3">Formyl-FH(4) hydrolase</fullName>
    </alternativeName>
</protein>
<evidence type="ECO:0000256" key="1">
    <source>
        <dbReference type="ARBA" id="ARBA00022563"/>
    </source>
</evidence>
<dbReference type="PIRSF" id="PIRSF036480">
    <property type="entry name" value="FormyFH4_hydr"/>
    <property type="match status" value="1"/>
</dbReference>
<accession>A0ABW1SF66</accession>
<dbReference type="Proteomes" id="UP001596303">
    <property type="component" value="Unassembled WGS sequence"/>
</dbReference>
<dbReference type="InterPro" id="IPR045865">
    <property type="entry name" value="ACT-like_dom_sf"/>
</dbReference>
<comment type="caution">
    <text evidence="5">The sequence shown here is derived from an EMBL/GenBank/DDBJ whole genome shotgun (WGS) entry which is preliminary data.</text>
</comment>
<sequence>MADSYRLILSCKDRSGIIAAISNVLLKHHCFISRSRSFGDPATQTFFLRLSFKPECEDFSLDALEKDLADTGVLLEADWQILDEARKIKTLIMVSKLDHCANALLYGARTGELAIEPVGILSNHPDLAPELQHWGLPFHTVPVSADTKEAAERAMFDIIEQSGAELVVLARYMQILTNETCEKLAGKCINIHHSFLPSFKGARPYHRAHQRGVKMIGATAHFVTADLDEGPILAQVTQDVDHTHSPEDFVAMGRSLEAAALVRAVKAYAENRVFLNGMKTVVLS</sequence>
<evidence type="ECO:0000256" key="2">
    <source>
        <dbReference type="ARBA" id="ARBA00022801"/>
    </source>
</evidence>
<dbReference type="PRINTS" id="PR01575">
    <property type="entry name" value="FFH4HYDRLASE"/>
</dbReference>
<dbReference type="Gene3D" id="3.40.50.170">
    <property type="entry name" value="Formyl transferase, N-terminal domain"/>
    <property type="match status" value="1"/>
</dbReference>
<gene>
    <name evidence="3" type="primary">purU</name>
    <name evidence="5" type="ORF">ACFQDM_17700</name>
</gene>
<dbReference type="Pfam" id="PF00551">
    <property type="entry name" value="Formyl_trans_N"/>
    <property type="match status" value="1"/>
</dbReference>
<feature type="active site" evidence="3">
    <location>
        <position position="228"/>
    </location>
</feature>
<comment type="function">
    <text evidence="3">Catalyzes the hydrolysis of 10-formyltetrahydrofolate (formyl-FH4) to formate and tetrahydrofolate (FH4).</text>
</comment>
<dbReference type="InterPro" id="IPR002376">
    <property type="entry name" value="Formyl_transf_N"/>
</dbReference>
<organism evidence="5 6">
    <name type="scientific">Ponticaulis profundi</name>
    <dbReference type="NCBI Taxonomy" id="2665222"/>
    <lineage>
        <taxon>Bacteria</taxon>
        <taxon>Pseudomonadati</taxon>
        <taxon>Pseudomonadota</taxon>
        <taxon>Alphaproteobacteria</taxon>
        <taxon>Hyphomonadales</taxon>
        <taxon>Hyphomonadaceae</taxon>
        <taxon>Ponticaulis</taxon>
    </lineage>
</organism>
<dbReference type="Gene3D" id="3.30.70.260">
    <property type="match status" value="1"/>
</dbReference>
<dbReference type="HAMAP" id="MF_01927">
    <property type="entry name" value="PurU"/>
    <property type="match status" value="1"/>
</dbReference>
<dbReference type="InterPro" id="IPR004810">
    <property type="entry name" value="PurU"/>
</dbReference>
<dbReference type="RefSeq" id="WP_377381535.1">
    <property type="nucleotide sequence ID" value="NZ_JBHSSW010000066.1"/>
</dbReference>
<evidence type="ECO:0000256" key="3">
    <source>
        <dbReference type="HAMAP-Rule" id="MF_01927"/>
    </source>
</evidence>
<dbReference type="SUPFAM" id="SSF55021">
    <property type="entry name" value="ACT-like"/>
    <property type="match status" value="1"/>
</dbReference>
<dbReference type="PANTHER" id="PTHR42706:SF1">
    <property type="entry name" value="FORMYLTETRAHYDROFOLATE DEFORMYLASE 2, MITOCHONDRIAL"/>
    <property type="match status" value="1"/>
</dbReference>
<keyword evidence="3" id="KW-0658">Purine biosynthesis</keyword>
<keyword evidence="2 3" id="KW-0378">Hydrolase</keyword>
<comment type="pathway">
    <text evidence="3">Purine metabolism; IMP biosynthesis via de novo pathway; formate from 10-formyl-5,6,7,8-tetrahydrofolate: step 1/1.</text>
</comment>
<dbReference type="CDD" id="cd04875">
    <property type="entry name" value="ACT_F4HF-DF"/>
    <property type="match status" value="1"/>
</dbReference>
<evidence type="ECO:0000259" key="4">
    <source>
        <dbReference type="Pfam" id="PF00551"/>
    </source>
</evidence>
<dbReference type="SUPFAM" id="SSF53328">
    <property type="entry name" value="Formyltransferase"/>
    <property type="match status" value="1"/>
</dbReference>
<dbReference type="PANTHER" id="PTHR42706">
    <property type="entry name" value="FORMYLTETRAHYDROFOLATE DEFORMYLASE"/>
    <property type="match status" value="1"/>
</dbReference>
<comment type="similarity">
    <text evidence="3">Belongs to the PurU family.</text>
</comment>
<dbReference type="EC" id="3.5.1.10" evidence="3"/>
<dbReference type="InterPro" id="IPR041729">
    <property type="entry name" value="Formyl-FH4-Hydrolase_C"/>
</dbReference>
<proteinExistence type="inferred from homology"/>
<dbReference type="NCBIfam" id="NF004684">
    <property type="entry name" value="PRK06027.1"/>
    <property type="match status" value="1"/>
</dbReference>
<evidence type="ECO:0000313" key="6">
    <source>
        <dbReference type="Proteomes" id="UP001596303"/>
    </source>
</evidence>
<name>A0ABW1SF66_9PROT</name>
<dbReference type="GO" id="GO:0008864">
    <property type="term" value="F:formyltetrahydrofolate deformylase activity"/>
    <property type="evidence" value="ECO:0007669"/>
    <property type="project" value="UniProtKB-EC"/>
</dbReference>